<dbReference type="InterPro" id="IPR001185">
    <property type="entry name" value="MS_channel"/>
</dbReference>
<dbReference type="SUPFAM" id="SSF81330">
    <property type="entry name" value="Gated mechanosensitive channel"/>
    <property type="match status" value="1"/>
</dbReference>
<evidence type="ECO:0000256" key="8">
    <source>
        <dbReference type="ARBA" id="ARBA00023136"/>
    </source>
</evidence>
<organism evidence="11 12">
    <name type="scientific">Gehongia tenuis</name>
    <dbReference type="NCBI Taxonomy" id="2763655"/>
    <lineage>
        <taxon>Bacteria</taxon>
        <taxon>Bacillati</taxon>
        <taxon>Bacillota</taxon>
        <taxon>Clostridia</taxon>
        <taxon>Christensenellales</taxon>
        <taxon>Christensenellaceae</taxon>
        <taxon>Gehongia</taxon>
    </lineage>
</organism>
<evidence type="ECO:0000256" key="5">
    <source>
        <dbReference type="ARBA" id="ARBA00022692"/>
    </source>
</evidence>
<dbReference type="PROSITE" id="PS01327">
    <property type="entry name" value="MSCL"/>
    <property type="match status" value="1"/>
</dbReference>
<dbReference type="EMBL" id="JACRSR010000001">
    <property type="protein sequence ID" value="MBC8530588.1"/>
    <property type="molecule type" value="Genomic_DNA"/>
</dbReference>
<keyword evidence="5 10" id="KW-0812">Transmembrane</keyword>
<keyword evidence="3 10" id="KW-0813">Transport</keyword>
<evidence type="ECO:0000256" key="10">
    <source>
        <dbReference type="HAMAP-Rule" id="MF_00115"/>
    </source>
</evidence>
<dbReference type="Gene3D" id="1.10.1200.120">
    <property type="entry name" value="Large-conductance mechanosensitive channel, MscL, domain 1"/>
    <property type="match status" value="1"/>
</dbReference>
<comment type="subunit">
    <text evidence="10">Homopentamer.</text>
</comment>
<keyword evidence="6 10" id="KW-1133">Transmembrane helix</keyword>
<comment type="subcellular location">
    <subcellularLocation>
        <location evidence="1 10">Cell membrane</location>
        <topology evidence="1 10">Multi-pass membrane protein</topology>
    </subcellularLocation>
</comment>
<dbReference type="InterPro" id="IPR037673">
    <property type="entry name" value="MSC/AndL"/>
</dbReference>
<keyword evidence="9 10" id="KW-0407">Ion channel</keyword>
<keyword evidence="7 10" id="KW-0406">Ion transport</keyword>
<dbReference type="PRINTS" id="PR01264">
    <property type="entry name" value="MECHCHANNEL"/>
</dbReference>
<dbReference type="PANTHER" id="PTHR30266:SF2">
    <property type="entry name" value="LARGE-CONDUCTANCE MECHANOSENSITIVE CHANNEL"/>
    <property type="match status" value="1"/>
</dbReference>
<feature type="transmembrane region" description="Helical" evidence="10">
    <location>
        <begin position="83"/>
        <end position="104"/>
    </location>
</feature>
<comment type="function">
    <text evidence="10">Channel that opens in response to stretch forces in the membrane lipid bilayer. May participate in the regulation of osmotic pressure changes within the cell.</text>
</comment>
<evidence type="ECO:0000256" key="9">
    <source>
        <dbReference type="ARBA" id="ARBA00023303"/>
    </source>
</evidence>
<dbReference type="Pfam" id="PF01741">
    <property type="entry name" value="MscL"/>
    <property type="match status" value="1"/>
</dbReference>
<reference evidence="11" key="1">
    <citation type="submission" date="2020-08" db="EMBL/GenBank/DDBJ databases">
        <title>Genome public.</title>
        <authorList>
            <person name="Liu C."/>
            <person name="Sun Q."/>
        </authorList>
    </citation>
    <scope>NUCLEOTIDE SEQUENCE</scope>
    <source>
        <strain evidence="11">NSJ-53</strain>
    </source>
</reference>
<dbReference type="NCBIfam" id="NF001843">
    <property type="entry name" value="PRK00567.1-4"/>
    <property type="match status" value="1"/>
</dbReference>
<protein>
    <recommendedName>
        <fullName evidence="10">Large-conductance mechanosensitive channel</fullName>
    </recommendedName>
</protein>
<evidence type="ECO:0000256" key="1">
    <source>
        <dbReference type="ARBA" id="ARBA00004651"/>
    </source>
</evidence>
<evidence type="ECO:0000256" key="4">
    <source>
        <dbReference type="ARBA" id="ARBA00022475"/>
    </source>
</evidence>
<dbReference type="AlphaFoldDB" id="A0A926D2K3"/>
<name>A0A926D2K3_9FIRM</name>
<evidence type="ECO:0000256" key="2">
    <source>
        <dbReference type="ARBA" id="ARBA00007254"/>
    </source>
</evidence>
<keyword evidence="12" id="KW-1185">Reference proteome</keyword>
<dbReference type="InterPro" id="IPR036019">
    <property type="entry name" value="MscL_channel"/>
</dbReference>
<comment type="caution">
    <text evidence="10">Lacks conserved residue(s) required for the propagation of feature annotation.</text>
</comment>
<proteinExistence type="inferred from homology"/>
<evidence type="ECO:0000256" key="3">
    <source>
        <dbReference type="ARBA" id="ARBA00022448"/>
    </source>
</evidence>
<dbReference type="GO" id="GO:0005886">
    <property type="term" value="C:plasma membrane"/>
    <property type="evidence" value="ECO:0007669"/>
    <property type="project" value="UniProtKB-SubCell"/>
</dbReference>
<keyword evidence="8 10" id="KW-0472">Membrane</keyword>
<evidence type="ECO:0000313" key="11">
    <source>
        <dbReference type="EMBL" id="MBC8530588.1"/>
    </source>
</evidence>
<sequence>MKLWQEFKDFAFKGNVVDMAVGVVIGGAFGKIVSSIVSDLIMPAIGYLTAGADFAELKWVLSPAVVEGGEVVKAEAAILYGSFLQNVLDFFIIALSVFLVLRLLMKLRRKKKEEAPPPPAGPTDTELLAEIRDLLREKV</sequence>
<dbReference type="NCBIfam" id="TIGR00220">
    <property type="entry name" value="mscL"/>
    <property type="match status" value="1"/>
</dbReference>
<comment type="caution">
    <text evidence="11">The sequence shown here is derived from an EMBL/GenBank/DDBJ whole genome shotgun (WGS) entry which is preliminary data.</text>
</comment>
<dbReference type="InterPro" id="IPR019823">
    <property type="entry name" value="Mechanosensitive_channel_CS"/>
</dbReference>
<dbReference type="GO" id="GO:0008381">
    <property type="term" value="F:mechanosensitive monoatomic ion channel activity"/>
    <property type="evidence" value="ECO:0007669"/>
    <property type="project" value="UniProtKB-UniRule"/>
</dbReference>
<evidence type="ECO:0000256" key="6">
    <source>
        <dbReference type="ARBA" id="ARBA00022989"/>
    </source>
</evidence>
<dbReference type="HAMAP" id="MF_00115">
    <property type="entry name" value="MscL"/>
    <property type="match status" value="1"/>
</dbReference>
<dbReference type="Proteomes" id="UP000623172">
    <property type="component" value="Unassembled WGS sequence"/>
</dbReference>
<gene>
    <name evidence="10 11" type="primary">mscL</name>
    <name evidence="11" type="ORF">H8696_01835</name>
</gene>
<evidence type="ECO:0000313" key="12">
    <source>
        <dbReference type="Proteomes" id="UP000623172"/>
    </source>
</evidence>
<accession>A0A926D2K3</accession>
<dbReference type="PANTHER" id="PTHR30266">
    <property type="entry name" value="MECHANOSENSITIVE CHANNEL MSCL"/>
    <property type="match status" value="1"/>
</dbReference>
<keyword evidence="4 10" id="KW-1003">Cell membrane</keyword>
<evidence type="ECO:0000256" key="7">
    <source>
        <dbReference type="ARBA" id="ARBA00023065"/>
    </source>
</evidence>
<comment type="similarity">
    <text evidence="2 10">Belongs to the MscL family.</text>
</comment>